<organism evidence="2 3">
    <name type="scientific">Ectocarpus siliculosus</name>
    <name type="common">Brown alga</name>
    <name type="synonym">Conferva siliculosa</name>
    <dbReference type="NCBI Taxonomy" id="2880"/>
    <lineage>
        <taxon>Eukaryota</taxon>
        <taxon>Sar</taxon>
        <taxon>Stramenopiles</taxon>
        <taxon>Ochrophyta</taxon>
        <taxon>PX clade</taxon>
        <taxon>Phaeophyceae</taxon>
        <taxon>Ectocarpales</taxon>
        <taxon>Ectocarpaceae</taxon>
        <taxon>Ectocarpus</taxon>
    </lineage>
</organism>
<dbReference type="InParanoid" id="D7FJF6"/>
<name>D7FJF6_ECTSI</name>
<reference evidence="2 3" key="1">
    <citation type="journal article" date="2010" name="Nature">
        <title>The Ectocarpus genome and the independent evolution of multicellularity in brown algae.</title>
        <authorList>
            <person name="Cock J.M."/>
            <person name="Sterck L."/>
            <person name="Rouze P."/>
            <person name="Scornet D."/>
            <person name="Allen A.E."/>
            <person name="Amoutzias G."/>
            <person name="Anthouard V."/>
            <person name="Artiguenave F."/>
            <person name="Aury J.M."/>
            <person name="Badger J.H."/>
            <person name="Beszteri B."/>
            <person name="Billiau K."/>
            <person name="Bonnet E."/>
            <person name="Bothwell J.H."/>
            <person name="Bowler C."/>
            <person name="Boyen C."/>
            <person name="Brownlee C."/>
            <person name="Carrano C.J."/>
            <person name="Charrier B."/>
            <person name="Cho G.Y."/>
            <person name="Coelho S.M."/>
            <person name="Collen J."/>
            <person name="Corre E."/>
            <person name="Da Silva C."/>
            <person name="Delage L."/>
            <person name="Delaroque N."/>
            <person name="Dittami S.M."/>
            <person name="Doulbeau S."/>
            <person name="Elias M."/>
            <person name="Farnham G."/>
            <person name="Gachon C.M."/>
            <person name="Gschloessl B."/>
            <person name="Heesch S."/>
            <person name="Jabbari K."/>
            <person name="Jubin C."/>
            <person name="Kawai H."/>
            <person name="Kimura K."/>
            <person name="Kloareg B."/>
            <person name="Kupper F.C."/>
            <person name="Lang D."/>
            <person name="Le Bail A."/>
            <person name="Leblanc C."/>
            <person name="Lerouge P."/>
            <person name="Lohr M."/>
            <person name="Lopez P.J."/>
            <person name="Martens C."/>
            <person name="Maumus F."/>
            <person name="Michel G."/>
            <person name="Miranda-Saavedra D."/>
            <person name="Morales J."/>
            <person name="Moreau H."/>
            <person name="Motomura T."/>
            <person name="Nagasato C."/>
            <person name="Napoli C.A."/>
            <person name="Nelson D.R."/>
            <person name="Nyvall-Collen P."/>
            <person name="Peters A.F."/>
            <person name="Pommier C."/>
            <person name="Potin P."/>
            <person name="Poulain J."/>
            <person name="Quesneville H."/>
            <person name="Read B."/>
            <person name="Rensing S.A."/>
            <person name="Ritter A."/>
            <person name="Rousvoal S."/>
            <person name="Samanta M."/>
            <person name="Samson G."/>
            <person name="Schroeder D.C."/>
            <person name="Segurens B."/>
            <person name="Strittmatter M."/>
            <person name="Tonon T."/>
            <person name="Tregear J.W."/>
            <person name="Valentin K."/>
            <person name="von Dassow P."/>
            <person name="Yamagishi T."/>
            <person name="Van de Peer Y."/>
            <person name="Wincker P."/>
        </authorList>
    </citation>
    <scope>NUCLEOTIDE SEQUENCE [LARGE SCALE GENOMIC DNA]</scope>
    <source>
        <strain evidence="3">Ec32 / CCAP1310/4</strain>
    </source>
</reference>
<keyword evidence="3" id="KW-1185">Reference proteome</keyword>
<evidence type="ECO:0000313" key="2">
    <source>
        <dbReference type="EMBL" id="CBJ29059.1"/>
    </source>
</evidence>
<sequence length="65" mass="6940">MEDTQKAVTAADEAKLLAAASARGAVEEATRSPSKRKISEDLESTPSPHKAGVQRHIAMPKPMKL</sequence>
<evidence type="ECO:0000256" key="1">
    <source>
        <dbReference type="SAM" id="MobiDB-lite"/>
    </source>
</evidence>
<dbReference type="Proteomes" id="UP000002630">
    <property type="component" value="Linkage Group LG17"/>
</dbReference>
<dbReference type="EMBL" id="FN647953">
    <property type="protein sequence ID" value="CBJ29059.1"/>
    <property type="molecule type" value="Genomic_DNA"/>
</dbReference>
<feature type="region of interest" description="Disordered" evidence="1">
    <location>
        <begin position="21"/>
        <end position="65"/>
    </location>
</feature>
<dbReference type="AlphaFoldDB" id="D7FJF6"/>
<gene>
    <name evidence="2" type="ORF">Esi_0133_0064</name>
</gene>
<protein>
    <submittedName>
        <fullName evidence="2">Uncharacterized protein</fullName>
    </submittedName>
</protein>
<dbReference type="EMBL" id="FN649742">
    <property type="protein sequence ID" value="CBJ29059.1"/>
    <property type="molecule type" value="Genomic_DNA"/>
</dbReference>
<proteinExistence type="predicted"/>
<accession>D7FJF6</accession>
<evidence type="ECO:0000313" key="3">
    <source>
        <dbReference type="Proteomes" id="UP000002630"/>
    </source>
</evidence>